<organism evidence="11 12">
    <name type="scientific">Colletotrichum trifolii</name>
    <dbReference type="NCBI Taxonomy" id="5466"/>
    <lineage>
        <taxon>Eukaryota</taxon>
        <taxon>Fungi</taxon>
        <taxon>Dikarya</taxon>
        <taxon>Ascomycota</taxon>
        <taxon>Pezizomycotina</taxon>
        <taxon>Sordariomycetes</taxon>
        <taxon>Hypocreomycetidae</taxon>
        <taxon>Glomerellales</taxon>
        <taxon>Glomerellaceae</taxon>
        <taxon>Colletotrichum</taxon>
        <taxon>Colletotrichum orbiculare species complex</taxon>
    </lineage>
</organism>
<dbReference type="InterPro" id="IPR051410">
    <property type="entry name" value="Ferric/Cupric_Reductase"/>
</dbReference>
<name>A0A4V3HU35_COLTR</name>
<dbReference type="Proteomes" id="UP000295703">
    <property type="component" value="Unassembled WGS sequence"/>
</dbReference>
<dbReference type="GO" id="GO:0006879">
    <property type="term" value="P:intracellular iron ion homeostasis"/>
    <property type="evidence" value="ECO:0007669"/>
    <property type="project" value="TreeGrafter"/>
</dbReference>
<feature type="transmembrane region" description="Helical" evidence="8">
    <location>
        <begin position="333"/>
        <end position="352"/>
    </location>
</feature>
<feature type="transmembrane region" description="Helical" evidence="8">
    <location>
        <begin position="291"/>
        <end position="312"/>
    </location>
</feature>
<feature type="transmembrane region" description="Helical" evidence="8">
    <location>
        <begin position="180"/>
        <end position="201"/>
    </location>
</feature>
<feature type="domain" description="FAD-binding FR-type" evidence="10">
    <location>
        <begin position="443"/>
        <end position="598"/>
    </location>
</feature>
<dbReference type="SFLD" id="SFLDG01168">
    <property type="entry name" value="Ferric_reductase_subgroup_(FRE"/>
    <property type="match status" value="1"/>
</dbReference>
<evidence type="ECO:0000256" key="5">
    <source>
        <dbReference type="ARBA" id="ARBA00023065"/>
    </source>
</evidence>
<feature type="chain" id="PRO_5020451034" evidence="9">
    <location>
        <begin position="20"/>
        <end position="751"/>
    </location>
</feature>
<feature type="transmembrane region" description="Helical" evidence="8">
    <location>
        <begin position="372"/>
        <end position="394"/>
    </location>
</feature>
<dbReference type="SFLD" id="SFLDS00052">
    <property type="entry name" value="Ferric_Reductase_Domain"/>
    <property type="match status" value="1"/>
</dbReference>
<dbReference type="GO" id="GO:0006826">
    <property type="term" value="P:iron ion transport"/>
    <property type="evidence" value="ECO:0007669"/>
    <property type="project" value="TreeGrafter"/>
</dbReference>
<evidence type="ECO:0000256" key="2">
    <source>
        <dbReference type="ARBA" id="ARBA00022448"/>
    </source>
</evidence>
<dbReference type="STRING" id="5466.A0A4V3HU35"/>
<feature type="transmembrane region" description="Helical" evidence="8">
    <location>
        <begin position="401"/>
        <end position="421"/>
    </location>
</feature>
<keyword evidence="3 8" id="KW-0812">Transmembrane</keyword>
<dbReference type="InterPro" id="IPR013112">
    <property type="entry name" value="FAD-bd_8"/>
</dbReference>
<dbReference type="CDD" id="cd06186">
    <property type="entry name" value="NOX_Duox_like_FAD_NADP"/>
    <property type="match status" value="1"/>
</dbReference>
<gene>
    <name evidence="11" type="primary">freB-4</name>
    <name evidence="11" type="ORF">CTRI78_v008861</name>
</gene>
<evidence type="ECO:0000256" key="3">
    <source>
        <dbReference type="ARBA" id="ARBA00022692"/>
    </source>
</evidence>
<protein>
    <submittedName>
        <fullName evidence="11">Ferric/cupric reductase transmembrane component B</fullName>
    </submittedName>
</protein>
<proteinExistence type="predicted"/>
<dbReference type="InterPro" id="IPR039261">
    <property type="entry name" value="FNR_nucleotide-bd"/>
</dbReference>
<dbReference type="SUPFAM" id="SSF52343">
    <property type="entry name" value="Ferredoxin reductase-like, C-terminal NADP-linked domain"/>
    <property type="match status" value="1"/>
</dbReference>
<feature type="transmembrane region" description="Helical" evidence="8">
    <location>
        <begin position="250"/>
        <end position="271"/>
    </location>
</feature>
<dbReference type="GO" id="GO:0015677">
    <property type="term" value="P:copper ion import"/>
    <property type="evidence" value="ECO:0007669"/>
    <property type="project" value="TreeGrafter"/>
</dbReference>
<evidence type="ECO:0000256" key="8">
    <source>
        <dbReference type="SAM" id="Phobius"/>
    </source>
</evidence>
<sequence>MQTPLRLVVLFSCIASVYAQTGTGIIGFGISLYPDLCCQACHDVLSTLYLNCTTFMDMSSMDMSGMDMSAMDATPMGTTSPECYASNTPWLQTMAYCIQQNCDAHGYPAEKQAQCFTTQAVAGASSPTFRESLPSAAPTTELASDAKWLNETSLVNQALYDSTYGTEGEFARSEYLHSRYAVALYLTVIGTILICGALSKLTHAVPALHKRVQTSTLGAKLRRHLFLPALIGHRRFESLPGQVGNVPSRALSVFVAFYVALNLVFSAVSFASFQPNNTFFLSRGFELCEYVGNRTGVLSLVNASISILFAGRNNLLIALTPWSQTTFLTLHRWTARVATLQAVVHSIVYTMAYWQPGYAGFAAYAAKAAEPFYYWGIIATIAFCLAAVLAVLPFRARFYETFLALHIVLVVVALVGCWYHLVPHFTFAYGYQNWLYVCFGYWTFERLARVLRLAYYNAGSSPAEVAAIPGSSVMQVTVRLRAATAGSFGPGQHGFLYFSESGKFWENHPFSVAGWTSGPGVASNAVASVDGSLKKDDAVVLSADHRLGTEHAGASVTFLIRAHGGATAWLRRRLAASPTPTMATSVLLEGPYAGHGAARPSLLLADTVLCIAGGIGITAVLGYVQEYAAAAARGGEATTSKSKRFVLAWSAREMSVIQHVRRRFLGTAPGVECLFYCTGGGDDAEKYVVDDAVALGRMDVGGVVRSHLESDRLTTVLVCGPGRMVDEVAKHVADGIDDGFKVDMVEETFSW</sequence>
<keyword evidence="2" id="KW-0813">Transport</keyword>
<keyword evidence="5" id="KW-0406">Ion transport</keyword>
<keyword evidence="9" id="KW-0732">Signal</keyword>
<reference evidence="11 12" key="1">
    <citation type="submission" date="2018-12" db="EMBL/GenBank/DDBJ databases">
        <title>Genome sequence and assembly of Colletotrichum trifolii.</title>
        <authorList>
            <person name="Gan P."/>
            <person name="Shirasu K."/>
        </authorList>
    </citation>
    <scope>NUCLEOTIDE SEQUENCE [LARGE SCALE GENOMIC DNA]</scope>
    <source>
        <strain evidence="11 12">543-2</strain>
    </source>
</reference>
<dbReference type="GO" id="GO:0005886">
    <property type="term" value="C:plasma membrane"/>
    <property type="evidence" value="ECO:0007669"/>
    <property type="project" value="TreeGrafter"/>
</dbReference>
<keyword evidence="6 8" id="KW-0472">Membrane</keyword>
<evidence type="ECO:0000313" key="12">
    <source>
        <dbReference type="Proteomes" id="UP000295703"/>
    </source>
</evidence>
<dbReference type="PANTHER" id="PTHR32361:SF9">
    <property type="entry name" value="FERRIC REDUCTASE TRANSMEMBRANE COMPONENT 3-RELATED"/>
    <property type="match status" value="1"/>
</dbReference>
<feature type="signal peptide" evidence="9">
    <location>
        <begin position="1"/>
        <end position="19"/>
    </location>
</feature>
<evidence type="ECO:0000256" key="7">
    <source>
        <dbReference type="ARBA" id="ARBA00023180"/>
    </source>
</evidence>
<dbReference type="PROSITE" id="PS51384">
    <property type="entry name" value="FAD_FR"/>
    <property type="match status" value="1"/>
</dbReference>
<comment type="caution">
    <text evidence="11">The sequence shown here is derived from an EMBL/GenBank/DDBJ whole genome shotgun (WGS) entry which is preliminary data.</text>
</comment>
<keyword evidence="4 8" id="KW-1133">Transmembrane helix</keyword>
<dbReference type="PANTHER" id="PTHR32361">
    <property type="entry name" value="FERRIC/CUPRIC REDUCTASE TRANSMEMBRANE COMPONENT"/>
    <property type="match status" value="1"/>
</dbReference>
<dbReference type="InterPro" id="IPR013130">
    <property type="entry name" value="Fe3_Rdtase_TM_dom"/>
</dbReference>
<keyword evidence="7" id="KW-0325">Glycoprotein</keyword>
<dbReference type="Pfam" id="PF08022">
    <property type="entry name" value="FAD_binding_8"/>
    <property type="match status" value="1"/>
</dbReference>
<dbReference type="AlphaFoldDB" id="A0A4V3HU35"/>
<keyword evidence="12" id="KW-1185">Reference proteome</keyword>
<evidence type="ECO:0000256" key="1">
    <source>
        <dbReference type="ARBA" id="ARBA00004141"/>
    </source>
</evidence>
<dbReference type="InterPro" id="IPR017927">
    <property type="entry name" value="FAD-bd_FR_type"/>
</dbReference>
<accession>A0A4V3HU35</accession>
<dbReference type="Gene3D" id="3.40.50.80">
    <property type="entry name" value="Nucleotide-binding domain of ferredoxin-NADP reductase (FNR) module"/>
    <property type="match status" value="1"/>
</dbReference>
<evidence type="ECO:0000259" key="10">
    <source>
        <dbReference type="PROSITE" id="PS51384"/>
    </source>
</evidence>
<evidence type="ECO:0000256" key="6">
    <source>
        <dbReference type="ARBA" id="ARBA00023136"/>
    </source>
</evidence>
<evidence type="ECO:0000313" key="11">
    <source>
        <dbReference type="EMBL" id="TDZ46853.1"/>
    </source>
</evidence>
<comment type="subcellular location">
    <subcellularLocation>
        <location evidence="1">Membrane</location>
        <topology evidence="1">Multi-pass membrane protein</topology>
    </subcellularLocation>
</comment>
<dbReference type="Pfam" id="PF01794">
    <property type="entry name" value="Ferric_reduct"/>
    <property type="match status" value="1"/>
</dbReference>
<dbReference type="GO" id="GO:0000293">
    <property type="term" value="F:ferric-chelate reductase activity"/>
    <property type="evidence" value="ECO:0007669"/>
    <property type="project" value="TreeGrafter"/>
</dbReference>
<evidence type="ECO:0000256" key="9">
    <source>
        <dbReference type="SAM" id="SignalP"/>
    </source>
</evidence>
<dbReference type="EMBL" id="RYZW01000112">
    <property type="protein sequence ID" value="TDZ46853.1"/>
    <property type="molecule type" value="Genomic_DNA"/>
</dbReference>
<evidence type="ECO:0000256" key="4">
    <source>
        <dbReference type="ARBA" id="ARBA00022989"/>
    </source>
</evidence>